<dbReference type="Proteomes" id="UP001152533">
    <property type="component" value="Unassembled WGS sequence"/>
</dbReference>
<name>A0A9W4S3T0_9PEZI</name>
<evidence type="ECO:0000256" key="5">
    <source>
        <dbReference type="ARBA" id="ARBA00023136"/>
    </source>
</evidence>
<dbReference type="AlphaFoldDB" id="A0A9W4S3T0"/>
<feature type="domain" description="WSC" evidence="9">
    <location>
        <begin position="36"/>
        <end position="130"/>
    </location>
</feature>
<dbReference type="InterPro" id="IPR002889">
    <property type="entry name" value="WSC_carb-bd"/>
</dbReference>
<feature type="region of interest" description="Disordered" evidence="7">
    <location>
        <begin position="441"/>
        <end position="487"/>
    </location>
</feature>
<evidence type="ECO:0000256" key="8">
    <source>
        <dbReference type="SAM" id="SignalP"/>
    </source>
</evidence>
<comment type="caution">
    <text evidence="10">The sequence shown here is derived from an EMBL/GenBank/DDBJ whole genome shotgun (WGS) entry which is preliminary data.</text>
</comment>
<evidence type="ECO:0000256" key="7">
    <source>
        <dbReference type="SAM" id="MobiDB-lite"/>
    </source>
</evidence>
<dbReference type="SMART" id="SM00321">
    <property type="entry name" value="WSC"/>
    <property type="match status" value="3"/>
</dbReference>
<comment type="subcellular location">
    <subcellularLocation>
        <location evidence="1">Membrane</location>
        <topology evidence="1">Single-pass membrane protein</topology>
    </subcellularLocation>
</comment>
<feature type="domain" description="WSC" evidence="9">
    <location>
        <begin position="252"/>
        <end position="349"/>
    </location>
</feature>
<dbReference type="Pfam" id="PF01822">
    <property type="entry name" value="WSC"/>
    <property type="match status" value="3"/>
</dbReference>
<feature type="chain" id="PRO_5040783702" description="WSC domain-containing protein" evidence="8">
    <location>
        <begin position="20"/>
        <end position="649"/>
    </location>
</feature>
<evidence type="ECO:0000256" key="1">
    <source>
        <dbReference type="ARBA" id="ARBA00004167"/>
    </source>
</evidence>
<dbReference type="PANTHER" id="PTHR24269">
    <property type="entry name" value="KREMEN PROTEIN"/>
    <property type="match status" value="1"/>
</dbReference>
<dbReference type="GO" id="GO:0005886">
    <property type="term" value="C:plasma membrane"/>
    <property type="evidence" value="ECO:0007669"/>
    <property type="project" value="TreeGrafter"/>
</dbReference>
<feature type="domain" description="WSC" evidence="9">
    <location>
        <begin position="145"/>
        <end position="240"/>
    </location>
</feature>
<reference evidence="10" key="1">
    <citation type="submission" date="2022-08" db="EMBL/GenBank/DDBJ databases">
        <authorList>
            <person name="Giroux E."/>
            <person name="Giroux E."/>
        </authorList>
    </citation>
    <scope>NUCLEOTIDE SEQUENCE</scope>
    <source>
        <strain evidence="10">H1091258</strain>
    </source>
</reference>
<protein>
    <recommendedName>
        <fullName evidence="9">WSC domain-containing protein</fullName>
    </recommendedName>
</protein>
<evidence type="ECO:0000256" key="4">
    <source>
        <dbReference type="ARBA" id="ARBA00022989"/>
    </source>
</evidence>
<dbReference type="PANTHER" id="PTHR24269:SF16">
    <property type="entry name" value="PROTEIN SLG1"/>
    <property type="match status" value="1"/>
</dbReference>
<dbReference type="InterPro" id="IPR051836">
    <property type="entry name" value="Kremen_rcpt"/>
</dbReference>
<evidence type="ECO:0000256" key="2">
    <source>
        <dbReference type="ARBA" id="ARBA00022692"/>
    </source>
</evidence>
<keyword evidence="2" id="KW-0812">Transmembrane</keyword>
<keyword evidence="4" id="KW-1133">Transmembrane helix</keyword>
<feature type="signal peptide" evidence="8">
    <location>
        <begin position="1"/>
        <end position="19"/>
    </location>
</feature>
<keyword evidence="6" id="KW-0325">Glycoprotein</keyword>
<dbReference type="PROSITE" id="PS51212">
    <property type="entry name" value="WSC"/>
    <property type="match status" value="3"/>
</dbReference>
<evidence type="ECO:0000256" key="3">
    <source>
        <dbReference type="ARBA" id="ARBA00022729"/>
    </source>
</evidence>
<feature type="region of interest" description="Disordered" evidence="7">
    <location>
        <begin position="365"/>
        <end position="404"/>
    </location>
</feature>
<proteinExistence type="predicted"/>
<evidence type="ECO:0000259" key="9">
    <source>
        <dbReference type="PROSITE" id="PS51212"/>
    </source>
</evidence>
<keyword evidence="11" id="KW-1185">Reference proteome</keyword>
<evidence type="ECO:0000313" key="11">
    <source>
        <dbReference type="Proteomes" id="UP001152533"/>
    </source>
</evidence>
<keyword evidence="5" id="KW-0472">Membrane</keyword>
<accession>A0A9W4S3T0</accession>
<dbReference type="EMBL" id="CAMGZC010001612">
    <property type="protein sequence ID" value="CAI0653288.1"/>
    <property type="molecule type" value="Genomic_DNA"/>
</dbReference>
<organism evidence="10 11">
    <name type="scientific">Colletotrichum noveboracense</name>
    <dbReference type="NCBI Taxonomy" id="2664923"/>
    <lineage>
        <taxon>Eukaryota</taxon>
        <taxon>Fungi</taxon>
        <taxon>Dikarya</taxon>
        <taxon>Ascomycota</taxon>
        <taxon>Pezizomycotina</taxon>
        <taxon>Sordariomycetes</taxon>
        <taxon>Hypocreomycetidae</taxon>
        <taxon>Glomerellales</taxon>
        <taxon>Glomerellaceae</taxon>
        <taxon>Colletotrichum</taxon>
        <taxon>Colletotrichum gloeosporioides species complex</taxon>
    </lineage>
</organism>
<sequence>MHSLTIPGIVLALTGLGNAATISKRELSITTSLPTGFKYLGCYTDSPGNRQLARASYVDYSRMTEESCIAFCSAKGFPYAGVEYASECYCDYSLGLLATKQPESDCNFACTGDSTEPCGAGDRLSVFTTTAAAVAGPDVNPGPAGWASLGCYNDNIPGRILAYRTGVAAGDSLMSVLQCTTACKAAGFSYAGVEYSSECYCDNQILSTATGGQTGCNMLCSGNSTEYCGGGNFINIYKSSAAPKTASAVPAGWTGQGCLKDNVLGRALGVGMAVAGGPASMTVESCVAACSAAGYQIAGVEYSQECWCDNQIQNGGVLTLPTDGCNMLCRGNTYETCGGSNRLNIYASYNLNLALPSSSSSSTVASTSSSSSRASSASLTSATSGSSGVSSRSSTASSTSSSTSLTSSAVTSTLSTSTTPLTTFSSPTTSSSPFSFISSSSSSSKTSSASSSSSPASTSSSSSSTASTSTTATSSSSSGVCAAPSPTSGPYVKNSGWDYGTGNWTITGAATGRIVGDGYQVSGCGALLFESAAGGLIGRFTQTLTLPASTTTKRRIVTAYIGRMNETPSSAGVPTFGFAWDTYPIPDVLVCGSTNNPCRNVNTPLASYSKYTWTFNIAGGTHYIMFAFNWPSGSNKAPVLIDDITVVDA</sequence>
<feature type="compositionally biased region" description="Low complexity" evidence="7">
    <location>
        <begin position="441"/>
        <end position="478"/>
    </location>
</feature>
<gene>
    <name evidence="10" type="ORF">CGXH109_LOCUS126089</name>
</gene>
<evidence type="ECO:0000256" key="6">
    <source>
        <dbReference type="ARBA" id="ARBA00023180"/>
    </source>
</evidence>
<keyword evidence="3 8" id="KW-0732">Signal</keyword>
<evidence type="ECO:0000313" key="10">
    <source>
        <dbReference type="EMBL" id="CAI0653288.1"/>
    </source>
</evidence>